<dbReference type="RefSeq" id="WP_029463527.1">
    <property type="nucleotide sequence ID" value="NZ_AP014570.1"/>
</dbReference>
<geneLocation type="plasmid" evidence="3">
    <name>pSMB1 DNA</name>
</geneLocation>
<protein>
    <submittedName>
        <fullName evidence="2">Exoribonuclease R</fullName>
    </submittedName>
</protein>
<feature type="compositionally biased region" description="Basic residues" evidence="1">
    <location>
        <begin position="76"/>
        <end position="86"/>
    </location>
</feature>
<evidence type="ECO:0000256" key="1">
    <source>
        <dbReference type="SAM" id="MobiDB-lite"/>
    </source>
</evidence>
<dbReference type="KEGG" id="cbab:SMCB_p0002"/>
<dbReference type="EMBL" id="AP014570">
    <property type="protein sequence ID" value="BAO84619.1"/>
    <property type="molecule type" value="Genomic_DNA"/>
</dbReference>
<proteinExistence type="predicted"/>
<feature type="region of interest" description="Disordered" evidence="1">
    <location>
        <begin position="62"/>
        <end position="94"/>
    </location>
</feature>
<reference evidence="2 3" key="1">
    <citation type="journal article" date="2014" name="Nat. Commun.">
        <title>Physiological and genomic features of highly alkaliphilic hydrogen-utilizing Betaproteobacteria from a continental serpentinizing site.</title>
        <authorList>
            <person name="Suzuki S."/>
            <person name="Kuenen J.G."/>
            <person name="Schipper K."/>
            <person name="van der Velde S."/>
            <person name="Ishii S."/>
            <person name="Wu A."/>
            <person name="Sorokin D.Y."/>
            <person name="Tenney A."/>
            <person name="Meng X.Y."/>
            <person name="Morrill P.L."/>
            <person name="Kamagata Y."/>
            <person name="Muyzer G."/>
            <person name="Nealson K.H."/>
        </authorList>
    </citation>
    <scope>NUCLEOTIDE SEQUENCE [LARGE SCALE GENOMIC DNA]</scope>
    <source>
        <strain evidence="2 3">B1</strain>
        <plasmid evidence="2">pSMB1</plasmid>
    </source>
</reference>
<name>A0A060P0E8_9BURK</name>
<dbReference type="OrthoDB" id="9845838at2"/>
<gene>
    <name evidence="2" type="ORF">SMCB_p0002</name>
</gene>
<dbReference type="HOGENOM" id="CLU_2381233_0_0_4"/>
<evidence type="ECO:0000313" key="2">
    <source>
        <dbReference type="EMBL" id="BAO84619.1"/>
    </source>
</evidence>
<dbReference type="AlphaFoldDB" id="A0A060P0E8"/>
<evidence type="ECO:0000313" key="3">
    <source>
        <dbReference type="Proteomes" id="UP000066014"/>
    </source>
</evidence>
<keyword evidence="3" id="KW-1185">Reference proteome</keyword>
<keyword evidence="2" id="KW-0614">Plasmid</keyword>
<organism evidence="2 3">
    <name type="scientific">Serpentinimonas maccroryi</name>
    <dbReference type="NCBI Taxonomy" id="1458426"/>
    <lineage>
        <taxon>Bacteria</taxon>
        <taxon>Pseudomonadati</taxon>
        <taxon>Pseudomonadota</taxon>
        <taxon>Betaproteobacteria</taxon>
        <taxon>Burkholderiales</taxon>
        <taxon>Comamonadaceae</taxon>
        <taxon>Serpentinimonas</taxon>
    </lineage>
</organism>
<accession>A0A060P0E8</accession>
<dbReference type="Proteomes" id="UP000066014">
    <property type="component" value="Plasmid pSMB1"/>
</dbReference>
<sequence>MSGIFTVTIGEENGMPSVALAIAGVFRPDSDVSQMVTNIVGALFASIDEINAKGTDYKFAIIGDPPTRSEPEKKAPKAPKGRKPRAPKTVDKSV</sequence>